<keyword evidence="1" id="KW-0732">Signal</keyword>
<gene>
    <name evidence="2" type="ordered locus">AM1_6250</name>
</gene>
<dbReference type="HOGENOM" id="CLU_029768_0_0_3"/>
<dbReference type="OrthoDB" id="280897at2"/>
<organism evidence="2 3">
    <name type="scientific">Acaryochloris marina (strain MBIC 11017)</name>
    <dbReference type="NCBI Taxonomy" id="329726"/>
    <lineage>
        <taxon>Bacteria</taxon>
        <taxon>Bacillati</taxon>
        <taxon>Cyanobacteriota</taxon>
        <taxon>Cyanophyceae</taxon>
        <taxon>Acaryochloridales</taxon>
        <taxon>Acaryochloridaceae</taxon>
        <taxon>Acaryochloris</taxon>
    </lineage>
</organism>
<dbReference type="RefSeq" id="WP_012166367.1">
    <property type="nucleotide sequence ID" value="NC_009925.1"/>
</dbReference>
<proteinExistence type="predicted"/>
<keyword evidence="3" id="KW-1185">Reference proteome</keyword>
<protein>
    <recommendedName>
        <fullName evidence="4">Cytochrome c family protein</fullName>
    </recommendedName>
</protein>
<name>B0C665_ACAM1</name>
<dbReference type="eggNOG" id="COG3258">
    <property type="taxonomic scope" value="Bacteria"/>
</dbReference>
<evidence type="ECO:0008006" key="4">
    <source>
        <dbReference type="Google" id="ProtNLM"/>
    </source>
</evidence>
<feature type="signal peptide" evidence="1">
    <location>
        <begin position="1"/>
        <end position="26"/>
    </location>
</feature>
<evidence type="ECO:0000256" key="1">
    <source>
        <dbReference type="SAM" id="SignalP"/>
    </source>
</evidence>
<dbReference type="AlphaFoldDB" id="B0C665"/>
<dbReference type="KEGG" id="amr:AM1_6250"/>
<dbReference type="STRING" id="329726.AM1_6250"/>
<reference evidence="2 3" key="1">
    <citation type="journal article" date="2008" name="Proc. Natl. Acad. Sci. U.S.A.">
        <title>Niche adaptation and genome expansion in the chlorophyll d-producing cyanobacterium Acaryochloris marina.</title>
        <authorList>
            <person name="Swingley W.D."/>
            <person name="Chen M."/>
            <person name="Cheung P.C."/>
            <person name="Conrad A.L."/>
            <person name="Dejesa L.C."/>
            <person name="Hao J."/>
            <person name="Honchak B.M."/>
            <person name="Karbach L.E."/>
            <person name="Kurdoglu A."/>
            <person name="Lahiri S."/>
            <person name="Mastrian S.D."/>
            <person name="Miyashita H."/>
            <person name="Page L."/>
            <person name="Ramakrishna P."/>
            <person name="Satoh S."/>
            <person name="Sattley W.M."/>
            <person name="Shimada Y."/>
            <person name="Taylor H.L."/>
            <person name="Tomo T."/>
            <person name="Tsuchiya T."/>
            <person name="Wang Z.T."/>
            <person name="Raymond J."/>
            <person name="Mimuro M."/>
            <person name="Blankenship R.E."/>
            <person name="Touchman J.W."/>
        </authorList>
    </citation>
    <scope>NUCLEOTIDE SEQUENCE [LARGE SCALE GENOMIC DNA]</scope>
    <source>
        <strain evidence="3">MBIC 11017</strain>
    </source>
</reference>
<evidence type="ECO:0000313" key="3">
    <source>
        <dbReference type="Proteomes" id="UP000000268"/>
    </source>
</evidence>
<dbReference type="EMBL" id="CP000828">
    <property type="protein sequence ID" value="ABW31182.1"/>
    <property type="molecule type" value="Genomic_DNA"/>
</dbReference>
<sequence length="440" mass="48190">MNTLSHLALAISSTVLIFLVSDPVQAIPQECNTNSPCLGSTCPTVISAELAQQPTDACPRFGEFQSDVDVFSWNSFIAMNWPANLNKCEPDVEKSILTGDGPTEWETFSEDTNVFVSSGSTPQQWCSQKLKGPKVFKHISKASANLQEQFPDIDEAVGGVLTDQNQRLVRSEKRLNLDEYNYVVSNDLWNQAGQQGKAINFPDGSQSSPSPCGDKPCGKTGSMEIKAAWKVLSQQEIDKGRFYTTQGIVYNDNKETTSPGKNPVTLGLVGMHIIHKTPSQNSWFWSTFEQVDNAPTIKTEGLKQPHSFYNPNCEGPQCKPNVQTASKPYQELNPDGIPINSPVQVIRTTPIESSAPELNRYYQQLLGDSVWANYELIGTQWATGGAPQGTPPFLANTTLETFIQKGSPFGFQSSCLGCHKGAKTTDNQSADFSFLLGEAQ</sequence>
<accession>B0C665</accession>
<feature type="chain" id="PRO_5002746668" description="Cytochrome c family protein" evidence="1">
    <location>
        <begin position="27"/>
        <end position="440"/>
    </location>
</feature>
<dbReference type="Proteomes" id="UP000000268">
    <property type="component" value="Chromosome"/>
</dbReference>
<evidence type="ECO:0000313" key="2">
    <source>
        <dbReference type="EMBL" id="ABW31182.1"/>
    </source>
</evidence>